<protein>
    <recommendedName>
        <fullName evidence="1">F-box domain-containing protein</fullName>
    </recommendedName>
</protein>
<reference evidence="3" key="1">
    <citation type="journal article" date="2012" name="Nat. Biotechnol.">
        <title>Reference genome sequence of the model plant Setaria.</title>
        <authorList>
            <person name="Bennetzen J.L."/>
            <person name="Schmutz J."/>
            <person name="Wang H."/>
            <person name="Percifield R."/>
            <person name="Hawkins J."/>
            <person name="Pontaroli A.C."/>
            <person name="Estep M."/>
            <person name="Feng L."/>
            <person name="Vaughn J.N."/>
            <person name="Grimwood J."/>
            <person name="Jenkins J."/>
            <person name="Barry K."/>
            <person name="Lindquist E."/>
            <person name="Hellsten U."/>
            <person name="Deshpande S."/>
            <person name="Wang X."/>
            <person name="Wu X."/>
            <person name="Mitros T."/>
            <person name="Triplett J."/>
            <person name="Yang X."/>
            <person name="Ye C.Y."/>
            <person name="Mauro-Herrera M."/>
            <person name="Wang L."/>
            <person name="Li P."/>
            <person name="Sharma M."/>
            <person name="Sharma R."/>
            <person name="Ronald P.C."/>
            <person name="Panaud O."/>
            <person name="Kellogg E.A."/>
            <person name="Brutnell T.P."/>
            <person name="Doust A.N."/>
            <person name="Tuskan G.A."/>
            <person name="Rokhsar D."/>
            <person name="Devos K.M."/>
        </authorList>
    </citation>
    <scope>NUCLEOTIDE SEQUENCE [LARGE SCALE GENOMIC DNA]</scope>
    <source>
        <strain evidence="3">cv. Yugu1</strain>
    </source>
</reference>
<dbReference type="EnsemblPlants" id="KQL29551">
    <property type="protein sequence ID" value="KQL29551"/>
    <property type="gene ID" value="SETIT_019633mg"/>
</dbReference>
<dbReference type="Gene3D" id="3.80.10.10">
    <property type="entry name" value="Ribonuclease Inhibitor"/>
    <property type="match status" value="1"/>
</dbReference>
<dbReference type="Proteomes" id="UP000004995">
    <property type="component" value="Unassembled WGS sequence"/>
</dbReference>
<dbReference type="SUPFAM" id="SSF81383">
    <property type="entry name" value="F-box domain"/>
    <property type="match status" value="1"/>
</dbReference>
<accession>K3YZC5</accession>
<feature type="domain" description="F-box" evidence="1">
    <location>
        <begin position="66"/>
        <end position="102"/>
    </location>
</feature>
<dbReference type="AlphaFoldDB" id="K3YZC5"/>
<dbReference type="CDD" id="cd22160">
    <property type="entry name" value="F-box_AtFBL13-like"/>
    <property type="match status" value="1"/>
</dbReference>
<dbReference type="OMA" id="YLQLEMQ"/>
<dbReference type="PROSITE" id="PS50181">
    <property type="entry name" value="FBOX"/>
    <property type="match status" value="1"/>
</dbReference>
<evidence type="ECO:0000313" key="2">
    <source>
        <dbReference type="EnsemblPlants" id="KQL29551"/>
    </source>
</evidence>
<name>K3YZC5_SETIT</name>
<evidence type="ECO:0000259" key="1">
    <source>
        <dbReference type="PROSITE" id="PS50181"/>
    </source>
</evidence>
<dbReference type="Gramene" id="KQL29551">
    <property type="protein sequence ID" value="KQL29551"/>
    <property type="gene ID" value="SETIT_019633mg"/>
</dbReference>
<dbReference type="InterPro" id="IPR032675">
    <property type="entry name" value="LRR_dom_sf"/>
</dbReference>
<dbReference type="Pfam" id="PF24758">
    <property type="entry name" value="LRR_At5g56370"/>
    <property type="match status" value="1"/>
</dbReference>
<proteinExistence type="predicted"/>
<dbReference type="PANTHER" id="PTHR32141:SF135">
    <property type="entry name" value="OS09G0516450 PROTEIN"/>
    <property type="match status" value="1"/>
</dbReference>
<gene>
    <name evidence="2" type="primary">LOC101772070</name>
</gene>
<reference evidence="2" key="2">
    <citation type="submission" date="2018-08" db="UniProtKB">
        <authorList>
            <consortium name="EnsemblPlants"/>
        </authorList>
    </citation>
    <scope>IDENTIFICATION</scope>
    <source>
        <strain evidence="2">Yugu1</strain>
    </source>
</reference>
<dbReference type="SUPFAM" id="SSF52047">
    <property type="entry name" value="RNI-like"/>
    <property type="match status" value="1"/>
</dbReference>
<dbReference type="InterPro" id="IPR055411">
    <property type="entry name" value="LRR_FXL15/At3g58940/PEG3-like"/>
</dbReference>
<dbReference type="Pfam" id="PF00646">
    <property type="entry name" value="F-box"/>
    <property type="match status" value="1"/>
</dbReference>
<dbReference type="eggNOG" id="ENOG502R6FJ">
    <property type="taxonomic scope" value="Eukaryota"/>
</dbReference>
<dbReference type="InParanoid" id="K3YZC5"/>
<dbReference type="HOGENOM" id="CLU_023151_4_2_1"/>
<dbReference type="STRING" id="4555.K3YZC5"/>
<organism evidence="2 3">
    <name type="scientific">Setaria italica</name>
    <name type="common">Foxtail millet</name>
    <name type="synonym">Panicum italicum</name>
    <dbReference type="NCBI Taxonomy" id="4555"/>
    <lineage>
        <taxon>Eukaryota</taxon>
        <taxon>Viridiplantae</taxon>
        <taxon>Streptophyta</taxon>
        <taxon>Embryophyta</taxon>
        <taxon>Tracheophyta</taxon>
        <taxon>Spermatophyta</taxon>
        <taxon>Magnoliopsida</taxon>
        <taxon>Liliopsida</taxon>
        <taxon>Poales</taxon>
        <taxon>Poaceae</taxon>
        <taxon>PACMAD clade</taxon>
        <taxon>Panicoideae</taxon>
        <taxon>Panicodae</taxon>
        <taxon>Paniceae</taxon>
        <taxon>Cenchrinae</taxon>
        <taxon>Setaria</taxon>
    </lineage>
</organism>
<dbReference type="PANTHER" id="PTHR32141">
    <property type="match status" value="1"/>
</dbReference>
<sequence>MDPQPIIGFSMREVRAYMERDGLDSRMLDFGMGLSLGVVYGSLPDPPVSPAAPLSPAGAGCAPDGVDRISRLPEEVLRNVISHLPAKDAARTAALAWRWRGLWRSVPLALVDAHLLPDGGAGGRPRDMLGRDSPGVAAAVSRVLTAHPGPFRCVHLTCSTMDAHRAEIARWLELLAAKGVKELVFVNRPWPLDLRLPASLFSCTSLTCLHIGVWRLPDTAALPLAAGFPNLRELGLHIVLMEDRDLAFLLDRSPVLETLVIFFAYQTEVRLRLVSRTLRCIQVCFSHFVDIAVVDAPCLERLLLWVTWGRGSEGSERSRVKIGHAPKLRVVRYLQLEMQGLEIGDTIIKVPFKLNCIHRVLGF</sequence>
<keyword evidence="3" id="KW-1185">Reference proteome</keyword>
<dbReference type="InterPro" id="IPR001810">
    <property type="entry name" value="F-box_dom"/>
</dbReference>
<evidence type="ECO:0000313" key="3">
    <source>
        <dbReference type="Proteomes" id="UP000004995"/>
    </source>
</evidence>
<dbReference type="InterPro" id="IPR036047">
    <property type="entry name" value="F-box-like_dom_sf"/>
</dbReference>
<dbReference type="Gene3D" id="1.20.1280.50">
    <property type="match status" value="1"/>
</dbReference>
<dbReference type="InterPro" id="IPR055302">
    <property type="entry name" value="F-box_dom-containing"/>
</dbReference>
<dbReference type="EMBL" id="AGNK02000293">
    <property type="status" value="NOT_ANNOTATED_CDS"/>
    <property type="molecule type" value="Genomic_DNA"/>
</dbReference>
<dbReference type="InterPro" id="IPR053781">
    <property type="entry name" value="F-box_AtFBL13-like"/>
</dbReference>